<sequence length="371" mass="39890">MGAATTERIRSRKKTSSRGHHKFVGVRQRPSGRWVAEIKDSLQKVRLWLGTFDTAEDAARAYDTAARALRGANARTNFELPPESGGTASKRGAGSGFVPDSSEPFSFEDSSEGVGDGDGLLGALKAKLFDGKGGGGRFPQPLLAKSAASAPVVQSSMVSRSAQNCSGKNKELFSSSVIPKMNTNTNTNNFNLTCTTSNSSLPCLVSTSSNTCSKSVIIPAANDDHEGTLTISSGGAINSHHQFCQTPSPMTTTWSNNEVSYEFPPWTTHHHHNDNSFLASSSTATLTWPNLSGVNESNTVDNMGYTTDHHNSSRNNNSQMNMSSMQFPLIGGASNEGFWAMEQQQILQCEGTNWFASNSSWDPLLFVPSEF</sequence>
<evidence type="ECO:0000256" key="1">
    <source>
        <dbReference type="ARBA" id="ARBA00004123"/>
    </source>
</evidence>
<dbReference type="PRINTS" id="PR00367">
    <property type="entry name" value="ETHRSPELEMNT"/>
</dbReference>
<evidence type="ECO:0000256" key="6">
    <source>
        <dbReference type="SAM" id="MobiDB-lite"/>
    </source>
</evidence>
<dbReference type="EMBL" id="JASCZI010060986">
    <property type="protein sequence ID" value="MED6137126.1"/>
    <property type="molecule type" value="Genomic_DNA"/>
</dbReference>
<proteinExistence type="predicted"/>
<dbReference type="Pfam" id="PF00847">
    <property type="entry name" value="AP2"/>
    <property type="match status" value="1"/>
</dbReference>
<dbReference type="Proteomes" id="UP001341840">
    <property type="component" value="Unassembled WGS sequence"/>
</dbReference>
<dbReference type="SMART" id="SM00380">
    <property type="entry name" value="AP2"/>
    <property type="match status" value="1"/>
</dbReference>
<evidence type="ECO:0000256" key="5">
    <source>
        <dbReference type="ARBA" id="ARBA00023242"/>
    </source>
</evidence>
<evidence type="ECO:0000256" key="4">
    <source>
        <dbReference type="ARBA" id="ARBA00023163"/>
    </source>
</evidence>
<dbReference type="CDD" id="cd00018">
    <property type="entry name" value="AP2"/>
    <property type="match status" value="1"/>
</dbReference>
<feature type="compositionally biased region" description="Low complexity" evidence="6">
    <location>
        <begin position="99"/>
        <end position="108"/>
    </location>
</feature>
<comment type="subcellular location">
    <subcellularLocation>
        <location evidence="1">Nucleus</location>
    </subcellularLocation>
</comment>
<dbReference type="InterPro" id="IPR001471">
    <property type="entry name" value="AP2/ERF_dom"/>
</dbReference>
<keyword evidence="3" id="KW-0238">DNA-binding</keyword>
<protein>
    <recommendedName>
        <fullName evidence="7">AP2/ERF domain-containing protein</fullName>
    </recommendedName>
</protein>
<feature type="region of interest" description="Disordered" evidence="6">
    <location>
        <begin position="1"/>
        <end position="26"/>
    </location>
</feature>
<accession>A0ABU6SLW6</accession>
<keyword evidence="4" id="KW-0804">Transcription</keyword>
<dbReference type="PROSITE" id="PS51032">
    <property type="entry name" value="AP2_ERF"/>
    <property type="match status" value="1"/>
</dbReference>
<evidence type="ECO:0000259" key="7">
    <source>
        <dbReference type="PROSITE" id="PS51032"/>
    </source>
</evidence>
<dbReference type="PANTHER" id="PTHR31194:SF189">
    <property type="entry name" value="AP2_ERF DOMAIN-CONTAINING PROTEIN"/>
    <property type="match status" value="1"/>
</dbReference>
<evidence type="ECO:0000313" key="8">
    <source>
        <dbReference type="EMBL" id="MED6137126.1"/>
    </source>
</evidence>
<evidence type="ECO:0000256" key="3">
    <source>
        <dbReference type="ARBA" id="ARBA00023125"/>
    </source>
</evidence>
<dbReference type="InterPro" id="IPR036955">
    <property type="entry name" value="AP2/ERF_dom_sf"/>
</dbReference>
<dbReference type="SUPFAM" id="SSF54171">
    <property type="entry name" value="DNA-binding domain"/>
    <property type="match status" value="1"/>
</dbReference>
<keyword evidence="5" id="KW-0539">Nucleus</keyword>
<name>A0ABU6SLW6_9FABA</name>
<dbReference type="PANTHER" id="PTHR31194">
    <property type="entry name" value="SHN SHINE , DNA BINDING / TRANSCRIPTION FACTOR"/>
    <property type="match status" value="1"/>
</dbReference>
<evidence type="ECO:0000256" key="2">
    <source>
        <dbReference type="ARBA" id="ARBA00023015"/>
    </source>
</evidence>
<evidence type="ECO:0000313" key="9">
    <source>
        <dbReference type="Proteomes" id="UP001341840"/>
    </source>
</evidence>
<reference evidence="8 9" key="1">
    <citation type="journal article" date="2023" name="Plants (Basel)">
        <title>Bridging the Gap: Combining Genomics and Transcriptomics Approaches to Understand Stylosanthes scabra, an Orphan Legume from the Brazilian Caatinga.</title>
        <authorList>
            <person name="Ferreira-Neto J.R.C."/>
            <person name="da Silva M.D."/>
            <person name="Binneck E."/>
            <person name="de Melo N.F."/>
            <person name="da Silva R.H."/>
            <person name="de Melo A.L.T.M."/>
            <person name="Pandolfi V."/>
            <person name="Bustamante F.O."/>
            <person name="Brasileiro-Vidal A.C."/>
            <person name="Benko-Iseppon A.M."/>
        </authorList>
    </citation>
    <scope>NUCLEOTIDE SEQUENCE [LARGE SCALE GENOMIC DNA]</scope>
    <source>
        <tissue evidence="8">Leaves</tissue>
    </source>
</reference>
<gene>
    <name evidence="8" type="ORF">PIB30_062058</name>
</gene>
<keyword evidence="9" id="KW-1185">Reference proteome</keyword>
<organism evidence="8 9">
    <name type="scientific">Stylosanthes scabra</name>
    <dbReference type="NCBI Taxonomy" id="79078"/>
    <lineage>
        <taxon>Eukaryota</taxon>
        <taxon>Viridiplantae</taxon>
        <taxon>Streptophyta</taxon>
        <taxon>Embryophyta</taxon>
        <taxon>Tracheophyta</taxon>
        <taxon>Spermatophyta</taxon>
        <taxon>Magnoliopsida</taxon>
        <taxon>eudicotyledons</taxon>
        <taxon>Gunneridae</taxon>
        <taxon>Pentapetalae</taxon>
        <taxon>rosids</taxon>
        <taxon>fabids</taxon>
        <taxon>Fabales</taxon>
        <taxon>Fabaceae</taxon>
        <taxon>Papilionoideae</taxon>
        <taxon>50 kb inversion clade</taxon>
        <taxon>dalbergioids sensu lato</taxon>
        <taxon>Dalbergieae</taxon>
        <taxon>Pterocarpus clade</taxon>
        <taxon>Stylosanthes</taxon>
    </lineage>
</organism>
<comment type="caution">
    <text evidence="8">The sequence shown here is derived from an EMBL/GenBank/DDBJ whole genome shotgun (WGS) entry which is preliminary data.</text>
</comment>
<dbReference type="InterPro" id="IPR016177">
    <property type="entry name" value="DNA-bd_dom_sf"/>
</dbReference>
<dbReference type="Gene3D" id="3.30.730.10">
    <property type="entry name" value="AP2/ERF domain"/>
    <property type="match status" value="1"/>
</dbReference>
<feature type="compositionally biased region" description="Basic residues" evidence="6">
    <location>
        <begin position="10"/>
        <end position="24"/>
    </location>
</feature>
<keyword evidence="2" id="KW-0805">Transcription regulation</keyword>
<dbReference type="InterPro" id="IPR050913">
    <property type="entry name" value="AP2/ERF_ERF"/>
</dbReference>
<feature type="domain" description="AP2/ERF" evidence="7">
    <location>
        <begin position="22"/>
        <end position="79"/>
    </location>
</feature>
<feature type="region of interest" description="Disordered" evidence="6">
    <location>
        <begin position="73"/>
        <end position="114"/>
    </location>
</feature>